<sequence>MDDGMHHGTMGDGEGGMDMQKNNTNNKMMMMMHMTFFWGDRAEILFSGWPGTSTGMYILALIFVFLLSVLVEWLSRLPLIKPGSNHVAAGFARTLMHTIRVGLAYLVMLAVMSFNGGVFLAAVAGHSIGFLVFGSQLVMRTETGALPDMGC</sequence>
<dbReference type="GO" id="GO:0005886">
    <property type="term" value="C:plasma membrane"/>
    <property type="evidence" value="ECO:0007669"/>
    <property type="project" value="TreeGrafter"/>
</dbReference>
<keyword evidence="6" id="KW-0813">Transport</keyword>
<reference evidence="7 8" key="1">
    <citation type="journal article" date="2017" name="Mol. Plant">
        <title>The Genome of Medicinal Plant Macleaya cordata Provides New Insights into Benzylisoquinoline Alkaloids Metabolism.</title>
        <authorList>
            <person name="Liu X."/>
            <person name="Liu Y."/>
            <person name="Huang P."/>
            <person name="Ma Y."/>
            <person name="Qing Z."/>
            <person name="Tang Q."/>
            <person name="Cao H."/>
            <person name="Cheng P."/>
            <person name="Zheng Y."/>
            <person name="Yuan Z."/>
            <person name="Zhou Y."/>
            <person name="Liu J."/>
            <person name="Tang Z."/>
            <person name="Zhuo Y."/>
            <person name="Zhang Y."/>
            <person name="Yu L."/>
            <person name="Huang J."/>
            <person name="Yang P."/>
            <person name="Peng Q."/>
            <person name="Zhang J."/>
            <person name="Jiang W."/>
            <person name="Zhang Z."/>
            <person name="Lin K."/>
            <person name="Ro D.K."/>
            <person name="Chen X."/>
            <person name="Xiong X."/>
            <person name="Shang Y."/>
            <person name="Huang S."/>
            <person name="Zeng J."/>
        </authorList>
    </citation>
    <scope>NUCLEOTIDE SEQUENCE [LARGE SCALE GENOMIC DNA]</scope>
    <source>
        <strain evidence="8">cv. BLH2017</strain>
        <tissue evidence="7">Root</tissue>
    </source>
</reference>
<dbReference type="GO" id="GO:0005375">
    <property type="term" value="F:copper ion transmembrane transporter activity"/>
    <property type="evidence" value="ECO:0007669"/>
    <property type="project" value="UniProtKB-UniRule"/>
</dbReference>
<dbReference type="OMA" id="FLHTIRV"/>
<feature type="transmembrane region" description="Helical" evidence="6">
    <location>
        <begin position="95"/>
        <end position="112"/>
    </location>
</feature>
<keyword evidence="5 6" id="KW-0472">Membrane</keyword>
<dbReference type="Pfam" id="PF04145">
    <property type="entry name" value="Ctr"/>
    <property type="match status" value="2"/>
</dbReference>
<keyword evidence="2 6" id="KW-0812">Transmembrane</keyword>
<dbReference type="Proteomes" id="UP000195402">
    <property type="component" value="Unassembled WGS sequence"/>
</dbReference>
<keyword evidence="4 6" id="KW-1133">Transmembrane helix</keyword>
<evidence type="ECO:0000313" key="8">
    <source>
        <dbReference type="Proteomes" id="UP000195402"/>
    </source>
</evidence>
<keyword evidence="8" id="KW-1185">Reference proteome</keyword>
<proteinExistence type="inferred from homology"/>
<protein>
    <recommendedName>
        <fullName evidence="6">Copper transport protein</fullName>
    </recommendedName>
</protein>
<keyword evidence="3 6" id="KW-0187">Copper transport</keyword>
<keyword evidence="6" id="KW-0186">Copper</keyword>
<evidence type="ECO:0000256" key="3">
    <source>
        <dbReference type="ARBA" id="ARBA00022796"/>
    </source>
</evidence>
<name>A0A200R4U3_MACCD</name>
<dbReference type="PANTHER" id="PTHR12483">
    <property type="entry name" value="SOLUTE CARRIER FAMILY 31 COPPER TRANSPORTERS"/>
    <property type="match status" value="1"/>
</dbReference>
<evidence type="ECO:0000256" key="4">
    <source>
        <dbReference type="ARBA" id="ARBA00022989"/>
    </source>
</evidence>
<organism evidence="7 8">
    <name type="scientific">Macleaya cordata</name>
    <name type="common">Five-seeded plume-poppy</name>
    <name type="synonym">Bocconia cordata</name>
    <dbReference type="NCBI Taxonomy" id="56857"/>
    <lineage>
        <taxon>Eukaryota</taxon>
        <taxon>Viridiplantae</taxon>
        <taxon>Streptophyta</taxon>
        <taxon>Embryophyta</taxon>
        <taxon>Tracheophyta</taxon>
        <taxon>Spermatophyta</taxon>
        <taxon>Magnoliopsida</taxon>
        <taxon>Ranunculales</taxon>
        <taxon>Papaveraceae</taxon>
        <taxon>Papaveroideae</taxon>
        <taxon>Macleaya</taxon>
    </lineage>
</organism>
<keyword evidence="6" id="KW-0406">Ion transport</keyword>
<gene>
    <name evidence="7" type="ORF">BVC80_1835g120</name>
</gene>
<dbReference type="FunCoup" id="A0A200R4U3">
    <property type="interactions" value="1695"/>
</dbReference>
<dbReference type="InterPro" id="IPR007274">
    <property type="entry name" value="Cop_transporter"/>
</dbReference>
<evidence type="ECO:0000256" key="2">
    <source>
        <dbReference type="ARBA" id="ARBA00022692"/>
    </source>
</evidence>
<comment type="subcellular location">
    <subcellularLocation>
        <location evidence="6">Membrane</location>
        <topology evidence="6">Multi-pass membrane protein</topology>
    </subcellularLocation>
</comment>
<dbReference type="PANTHER" id="PTHR12483:SF24">
    <property type="entry name" value="COPPER TRANSPORTER 2-RELATED"/>
    <property type="match status" value="1"/>
</dbReference>
<evidence type="ECO:0000313" key="7">
    <source>
        <dbReference type="EMBL" id="OVA17742.1"/>
    </source>
</evidence>
<comment type="similarity">
    <text evidence="1 6">Belongs to the copper transporter (Ctr) (TC 1.A.56) family. SLC31A subfamily.</text>
</comment>
<evidence type="ECO:0000256" key="6">
    <source>
        <dbReference type="RuleBase" id="RU367022"/>
    </source>
</evidence>
<comment type="caution">
    <text evidence="7">The sequence shown here is derived from an EMBL/GenBank/DDBJ whole genome shotgun (WGS) entry which is preliminary data.</text>
</comment>
<dbReference type="AlphaFoldDB" id="A0A200R4U3"/>
<dbReference type="InParanoid" id="A0A200R4U3"/>
<dbReference type="OrthoDB" id="73901at2759"/>
<dbReference type="EMBL" id="MVGT01000437">
    <property type="protein sequence ID" value="OVA17742.1"/>
    <property type="molecule type" value="Genomic_DNA"/>
</dbReference>
<accession>A0A200R4U3</accession>
<evidence type="ECO:0000256" key="1">
    <source>
        <dbReference type="ARBA" id="ARBA00006921"/>
    </source>
</evidence>
<feature type="transmembrane region" description="Helical" evidence="6">
    <location>
        <begin position="55"/>
        <end position="74"/>
    </location>
</feature>
<evidence type="ECO:0000256" key="5">
    <source>
        <dbReference type="ARBA" id="ARBA00023136"/>
    </source>
</evidence>